<keyword evidence="1" id="KW-0233">DNA recombination</keyword>
<dbReference type="AlphaFoldDB" id="A0A9P1G0E1"/>
<name>A0A9P1G0E1_9DINO</name>
<dbReference type="GO" id="GO:0006310">
    <property type="term" value="P:DNA recombination"/>
    <property type="evidence" value="ECO:0007669"/>
    <property type="project" value="UniProtKB-KW"/>
</dbReference>
<feature type="domain" description="Reverse transcriptase" evidence="4">
    <location>
        <begin position="1"/>
        <end position="258"/>
    </location>
</feature>
<dbReference type="SUPFAM" id="SSF56672">
    <property type="entry name" value="DNA/RNA polymerases"/>
    <property type="match status" value="1"/>
</dbReference>
<sequence length="1066" mass="117215">MIDDLAMATDFETFANYQGVEDSAHAVAAIQGYRDKGYLKEFKDLDSLRSHLGAEPVLSKLGCIVKEKVNVESGAITKKTRIILDCKQSGVSKYAAGRHKSVLPRISDAVQSALKMSYHCGQGESVSLFIADVSDAFWLVPLMKTEQKYFAAKLGGRYYLFQRAAQGSRGVPLTFAVLMALASRFVQSLLCFATGGDAMPEGMIQVYLDDPLAILKGSKTRQKRLACLIASACMILGIPMAFHKAVMPKSVTWIGVTIEANDSEIVVEVTAAKVAELQMLVRESLTSNVIPVKKLRTLIGKCMSIASVIYVWRPFIQELYAALHGPNHAPNNCVWTKQIKHALVWLLAFLNEEAGCTRRIYSIEEYYCATSWVQITWDASPWGMGAFLTVDGRVTEHFAVPISEQDEAILQAKVDAQLAIIAREFALDLGTASFKPEVVQHLPGVANVVADSLPVQWWKSLTERSMPASPLAKSGAWSRKRPRTDPDTDGPQTAQLSDPAMSQFRGDFYAASSRKPRDAMLQTWARFHRRWYANNDIVSLTVESMEKVSCLFKLGAYKSYKNYLSRIKELHQESGYVWSHALQSSARRCTRSVLRGLGGPVRSEAFDLDRVVAFLKHSNIDIAEDGPEPPLHAVVVGTYFLLRELELSAIVMEDVTFTNDTVTLNLPVSKVDWQAKGCRRTCSCICNLGHHCPVHLLKEYDHEQRTHGRTSGPWLLSRSGGRCTKAGMVDMIRTVVQSSGGGAKDAEGHWVISGHTFRITGARTLATWGLDQITMQLLGRWGSSAVLGYLAESPLLSFSERLTGKSDGKMIHAEHVMASDMDGRNITEAAQERESLRREIAELKKQVGDLTMSLGGVVQVVQSRQTREVWWVLNAEAARSACQIQMTPPVQVLSRANRLINQAWVREAHVLTTLSNRGITSFGKAKKQITDASPHIVSGVSGKDSSSAKDDAARAAASMEWLRNAQAAANEHMFEEEAALLLPSSSQALEVSGVSGKDSSSAKDDAARAASMAVLQWLQNAQAAADEADHMVAEELEWQNARSSDIESEAQLFGILPGVPHRSQRG</sequence>
<dbReference type="InterPro" id="IPR011010">
    <property type="entry name" value="DNA_brk_join_enz"/>
</dbReference>
<dbReference type="InterPro" id="IPR013762">
    <property type="entry name" value="Integrase-like_cat_sf"/>
</dbReference>
<proteinExistence type="predicted"/>
<dbReference type="PANTHER" id="PTHR33050">
    <property type="entry name" value="REVERSE TRANSCRIPTASE DOMAIN-CONTAINING PROTEIN"/>
    <property type="match status" value="1"/>
</dbReference>
<dbReference type="PANTHER" id="PTHR33050:SF7">
    <property type="entry name" value="RIBONUCLEASE H"/>
    <property type="match status" value="1"/>
</dbReference>
<keyword evidence="2" id="KW-0175">Coiled coil</keyword>
<dbReference type="GO" id="GO:0015074">
    <property type="term" value="P:DNA integration"/>
    <property type="evidence" value="ECO:0007669"/>
    <property type="project" value="InterPro"/>
</dbReference>
<dbReference type="SUPFAM" id="SSF56349">
    <property type="entry name" value="DNA breaking-rejoining enzymes"/>
    <property type="match status" value="1"/>
</dbReference>
<dbReference type="EMBL" id="CAMXCT020002052">
    <property type="protein sequence ID" value="CAL1148628.1"/>
    <property type="molecule type" value="Genomic_DNA"/>
</dbReference>
<dbReference type="EMBL" id="CAMXCT010002052">
    <property type="protein sequence ID" value="CAI3995253.1"/>
    <property type="molecule type" value="Genomic_DNA"/>
</dbReference>
<dbReference type="PROSITE" id="PS50878">
    <property type="entry name" value="RT_POL"/>
    <property type="match status" value="1"/>
</dbReference>
<reference evidence="5" key="1">
    <citation type="submission" date="2022-10" db="EMBL/GenBank/DDBJ databases">
        <authorList>
            <person name="Chen Y."/>
            <person name="Dougan E. K."/>
            <person name="Chan C."/>
            <person name="Rhodes N."/>
            <person name="Thang M."/>
        </authorList>
    </citation>
    <scope>NUCLEOTIDE SEQUENCE</scope>
</reference>
<dbReference type="Pfam" id="PF00078">
    <property type="entry name" value="RVT_1"/>
    <property type="match status" value="1"/>
</dbReference>
<evidence type="ECO:0000256" key="3">
    <source>
        <dbReference type="SAM" id="MobiDB-lite"/>
    </source>
</evidence>
<feature type="region of interest" description="Disordered" evidence="3">
    <location>
        <begin position="468"/>
        <end position="498"/>
    </location>
</feature>
<dbReference type="OrthoDB" id="430469at2759"/>
<accession>A0A9P1G0E1</accession>
<evidence type="ECO:0000256" key="1">
    <source>
        <dbReference type="ARBA" id="ARBA00023172"/>
    </source>
</evidence>
<evidence type="ECO:0000313" key="5">
    <source>
        <dbReference type="EMBL" id="CAI3995253.1"/>
    </source>
</evidence>
<evidence type="ECO:0000313" key="7">
    <source>
        <dbReference type="Proteomes" id="UP001152797"/>
    </source>
</evidence>
<reference evidence="6 7" key="2">
    <citation type="submission" date="2024-05" db="EMBL/GenBank/DDBJ databases">
        <authorList>
            <person name="Chen Y."/>
            <person name="Shah S."/>
            <person name="Dougan E. K."/>
            <person name="Thang M."/>
            <person name="Chan C."/>
        </authorList>
    </citation>
    <scope>NUCLEOTIDE SEQUENCE [LARGE SCALE GENOMIC DNA]</scope>
</reference>
<comment type="caution">
    <text evidence="5">The sequence shown here is derived from an EMBL/GenBank/DDBJ whole genome shotgun (WGS) entry which is preliminary data.</text>
</comment>
<gene>
    <name evidence="5" type="ORF">C1SCF055_LOCUS21840</name>
</gene>
<dbReference type="Gene3D" id="1.10.443.10">
    <property type="entry name" value="Intergrase catalytic core"/>
    <property type="match status" value="1"/>
</dbReference>
<dbReference type="EMBL" id="CAMXCT030002052">
    <property type="protein sequence ID" value="CAL4782565.1"/>
    <property type="molecule type" value="Genomic_DNA"/>
</dbReference>
<dbReference type="GO" id="GO:0003677">
    <property type="term" value="F:DNA binding"/>
    <property type="evidence" value="ECO:0007669"/>
    <property type="project" value="InterPro"/>
</dbReference>
<dbReference type="InterPro" id="IPR000477">
    <property type="entry name" value="RT_dom"/>
</dbReference>
<evidence type="ECO:0000313" key="6">
    <source>
        <dbReference type="EMBL" id="CAL4782565.1"/>
    </source>
</evidence>
<feature type="coiled-coil region" evidence="2">
    <location>
        <begin position="826"/>
        <end position="853"/>
    </location>
</feature>
<protein>
    <submittedName>
        <fullName evidence="6">RNase H type-1 domain-containing protein</fullName>
    </submittedName>
</protein>
<evidence type="ECO:0000256" key="2">
    <source>
        <dbReference type="SAM" id="Coils"/>
    </source>
</evidence>
<evidence type="ECO:0000259" key="4">
    <source>
        <dbReference type="PROSITE" id="PS50878"/>
    </source>
</evidence>
<organism evidence="5">
    <name type="scientific">Cladocopium goreaui</name>
    <dbReference type="NCBI Taxonomy" id="2562237"/>
    <lineage>
        <taxon>Eukaryota</taxon>
        <taxon>Sar</taxon>
        <taxon>Alveolata</taxon>
        <taxon>Dinophyceae</taxon>
        <taxon>Suessiales</taxon>
        <taxon>Symbiodiniaceae</taxon>
        <taxon>Cladocopium</taxon>
    </lineage>
</organism>
<keyword evidence="7" id="KW-1185">Reference proteome</keyword>
<dbReference type="Proteomes" id="UP001152797">
    <property type="component" value="Unassembled WGS sequence"/>
</dbReference>
<dbReference type="InterPro" id="IPR052055">
    <property type="entry name" value="Hepadnavirus_pol/RT"/>
</dbReference>
<dbReference type="InterPro" id="IPR043502">
    <property type="entry name" value="DNA/RNA_pol_sf"/>
</dbReference>